<dbReference type="Pfam" id="PF01370">
    <property type="entry name" value="Epimerase"/>
    <property type="match status" value="1"/>
</dbReference>
<dbReference type="PANTHER" id="PTHR43245">
    <property type="entry name" value="BIFUNCTIONAL POLYMYXIN RESISTANCE PROTEIN ARNA"/>
    <property type="match status" value="1"/>
</dbReference>
<name>A0A6M7WWY3_RHILI</name>
<dbReference type="PANTHER" id="PTHR43245:SF24">
    <property type="entry name" value="DEHYDROGENASE"/>
    <property type="match status" value="1"/>
</dbReference>
<dbReference type="InterPro" id="IPR050177">
    <property type="entry name" value="Lipid_A_modif_metabolic_enz"/>
</dbReference>
<dbReference type="AlphaFoldDB" id="A0A6M7WWY3"/>
<dbReference type="Gene3D" id="3.90.25.10">
    <property type="entry name" value="UDP-galactose 4-epimerase, domain 1"/>
    <property type="match status" value="1"/>
</dbReference>
<dbReference type="Proteomes" id="UP000503017">
    <property type="component" value="Chromosome"/>
</dbReference>
<evidence type="ECO:0000313" key="3">
    <source>
        <dbReference type="Proteomes" id="UP000503017"/>
    </source>
</evidence>
<dbReference type="InterPro" id="IPR001509">
    <property type="entry name" value="Epimerase_deHydtase"/>
</dbReference>
<dbReference type="Gene3D" id="3.40.50.720">
    <property type="entry name" value="NAD(P)-binding Rossmann-like Domain"/>
    <property type="match status" value="1"/>
</dbReference>
<proteinExistence type="predicted"/>
<dbReference type="SUPFAM" id="SSF51735">
    <property type="entry name" value="NAD(P)-binding Rossmann-fold domains"/>
    <property type="match status" value="1"/>
</dbReference>
<dbReference type="InterPro" id="IPR036291">
    <property type="entry name" value="NAD(P)-bd_dom_sf"/>
</dbReference>
<reference evidence="2 3" key="1">
    <citation type="submission" date="2018-10" db="EMBL/GenBank/DDBJ databases">
        <authorList>
            <person name="Perry B.J."/>
            <person name="Sullivan J.T."/>
            <person name="Murphy R.J.T."/>
            <person name="Ramsay J.P."/>
            <person name="Ronson C.W."/>
        </authorList>
    </citation>
    <scope>NUCLEOTIDE SEQUENCE [LARGE SCALE GENOMIC DNA]</scope>
    <source>
        <strain evidence="2 3">R88b</strain>
    </source>
</reference>
<organism evidence="2 3">
    <name type="scientific">Mesorhizobium loti R88b</name>
    <dbReference type="NCBI Taxonomy" id="935548"/>
    <lineage>
        <taxon>Bacteria</taxon>
        <taxon>Pseudomonadati</taxon>
        <taxon>Pseudomonadota</taxon>
        <taxon>Alphaproteobacteria</taxon>
        <taxon>Hyphomicrobiales</taxon>
        <taxon>Phyllobacteriaceae</taxon>
        <taxon>Mesorhizobium</taxon>
    </lineage>
</organism>
<feature type="domain" description="NAD-dependent epimerase/dehydratase" evidence="1">
    <location>
        <begin position="4"/>
        <end position="228"/>
    </location>
</feature>
<evidence type="ECO:0000313" key="2">
    <source>
        <dbReference type="EMBL" id="QKD04594.1"/>
    </source>
</evidence>
<dbReference type="RefSeq" id="WP_027034499.1">
    <property type="nucleotide sequence ID" value="NZ_CP033367.1"/>
</dbReference>
<accession>A0A6M7WWY3</accession>
<evidence type="ECO:0000259" key="1">
    <source>
        <dbReference type="Pfam" id="PF01370"/>
    </source>
</evidence>
<gene>
    <name evidence="2" type="ORF">EB235_26485</name>
</gene>
<protein>
    <submittedName>
        <fullName evidence="2">NAD(P)-dependent oxidoreductase</fullName>
    </submittedName>
</protein>
<dbReference type="EMBL" id="CP033367">
    <property type="protein sequence ID" value="QKD04594.1"/>
    <property type="molecule type" value="Genomic_DNA"/>
</dbReference>
<sequence length="334" mass="35503">MRRVLVTGASGFLGAHVADRLAADGTQAVAQGRDTARCAALEAAGHTVVRIDLSQPFDASIDATFGELDAIVHCAALSAPFGRLSDFQTANVTATRNLVDFARRQGVRRFVHISSPSVCFAFRDQLDVSEDMVLPEPVNAYARTKRLGEKIVLAAPEVGSIVLRPRGIYGAGDRSLLPRLLGAARQRPLPLFRDGHARIDLTHVDDVVDAVVAVLGAGNAAEGQIFNISGGEVLPMRRIAEGACAHAGVAVRWRKMPLWPALLAAGLMEAVALRLPGRPEPLVTRYGLGLFAYAQSLDISKAGRILGWTPKVSFEEGLDRTFGNEAEGGGRAAA</sequence>